<gene>
    <name evidence="1" type="ORF">FIV42_20780</name>
</gene>
<organism evidence="1 2">
    <name type="scientific">Persicimonas caeni</name>
    <dbReference type="NCBI Taxonomy" id="2292766"/>
    <lineage>
        <taxon>Bacteria</taxon>
        <taxon>Deltaproteobacteria</taxon>
        <taxon>Bradymonadales</taxon>
        <taxon>Bradymonadaceae</taxon>
        <taxon>Persicimonas</taxon>
    </lineage>
</organism>
<protein>
    <submittedName>
        <fullName evidence="1">HEAT repeat domain-containing protein</fullName>
    </submittedName>
</protein>
<sequence>MNNPFIPEQFCSALYKGLGRAVLHVRKYGDEQIRKHLLDACVHVRSYDPQIEGSRAEWLLEMVDATSHGDFYREAILDALEVVEEGAVDAVWSADQLCDFALHYARRGHQRGRELLYQVYRENRFSEADWVAADQLLSLDGLDGLTFMAEVAGERILAGDRVDQWDAAVPTACEEFGSVQVLARLQEASAQSLGVSAFLEQFAEALPRRDKGADVTGIRRKVPSYEVISQAIDEARWQVGFQFRWFGRHASAEELCAIFDRLLGEQELEAALRCLWVFDSRELPELAPRVFEWLDSDDERLRTAAASALANTSDSRVRQAAVDRLEEPSSTTDLAAAIEMLRRNFRTDDADLILRCLPNDESISDEAKTRNHSLGSVLLELAENNADAALAPCLTWVYEKGPCSRCRTRAIEHLLEWGELSDKLRDECRFDVVEEIRELVV</sequence>
<evidence type="ECO:0000313" key="1">
    <source>
        <dbReference type="EMBL" id="QDG53091.1"/>
    </source>
</evidence>
<reference evidence="1 2" key="1">
    <citation type="submission" date="2019-06" db="EMBL/GenBank/DDBJ databases">
        <title>Persicimonas caeni gen. nov., sp. nov., a predatory bacterium isolated from solar saltern.</title>
        <authorList>
            <person name="Wang S."/>
        </authorList>
    </citation>
    <scope>NUCLEOTIDE SEQUENCE [LARGE SCALE GENOMIC DNA]</scope>
    <source>
        <strain evidence="1 2">YN101</strain>
    </source>
</reference>
<dbReference type="EMBL" id="CP041186">
    <property type="protein sequence ID" value="QDG53091.1"/>
    <property type="molecule type" value="Genomic_DNA"/>
</dbReference>
<dbReference type="RefSeq" id="WP_141199552.1">
    <property type="nucleotide sequence ID" value="NZ_CP041186.1"/>
</dbReference>
<name>A0A4Y6PXP1_PERCE</name>
<dbReference type="Gene3D" id="1.25.10.10">
    <property type="entry name" value="Leucine-rich Repeat Variant"/>
    <property type="match status" value="1"/>
</dbReference>
<dbReference type="Proteomes" id="UP000315995">
    <property type="component" value="Chromosome"/>
</dbReference>
<dbReference type="InterPro" id="IPR011989">
    <property type="entry name" value="ARM-like"/>
</dbReference>
<dbReference type="AlphaFoldDB" id="A0A4Y6PXP1"/>
<accession>A0A4Y6PXP1</accession>
<accession>A0A5B8YCR2</accession>
<dbReference type="OrthoDB" id="2568996at2"/>
<dbReference type="InterPro" id="IPR016024">
    <property type="entry name" value="ARM-type_fold"/>
</dbReference>
<evidence type="ECO:0000313" key="2">
    <source>
        <dbReference type="Proteomes" id="UP000315995"/>
    </source>
</evidence>
<keyword evidence="2" id="KW-1185">Reference proteome</keyword>
<proteinExistence type="predicted"/>
<dbReference type="SUPFAM" id="SSF48371">
    <property type="entry name" value="ARM repeat"/>
    <property type="match status" value="1"/>
</dbReference>